<proteinExistence type="predicted"/>
<organism evidence="1 2">
    <name type="scientific">Halobacillus karajensis</name>
    <dbReference type="NCBI Taxonomy" id="195088"/>
    <lineage>
        <taxon>Bacteria</taxon>
        <taxon>Bacillati</taxon>
        <taxon>Bacillota</taxon>
        <taxon>Bacilli</taxon>
        <taxon>Bacillales</taxon>
        <taxon>Bacillaceae</taxon>
        <taxon>Halobacillus</taxon>
    </lineage>
</organism>
<sequence length="32" mass="3889">MNTVLRSLTRTDIENFVDLYIKVLYSEPWNEE</sequence>
<evidence type="ECO:0000313" key="1">
    <source>
        <dbReference type="EMBL" id="CDQ25327.1"/>
    </source>
</evidence>
<reference evidence="2" key="1">
    <citation type="submission" date="2014-03" db="EMBL/GenBank/DDBJ databases">
        <authorList>
            <person name="Urmite Genomes U."/>
        </authorList>
    </citation>
    <scope>NUCLEOTIDE SEQUENCE [LARGE SCALE GENOMIC DNA]</scope>
    <source>
        <strain evidence="2">HD-03</strain>
    </source>
</reference>
<name>A0A024PA85_9BACI</name>
<dbReference type="Proteomes" id="UP000028868">
    <property type="component" value="Unassembled WGS sequence"/>
</dbReference>
<evidence type="ECO:0000313" key="2">
    <source>
        <dbReference type="Proteomes" id="UP000028868"/>
    </source>
</evidence>
<keyword evidence="2" id="KW-1185">Reference proteome</keyword>
<reference evidence="1 2" key="2">
    <citation type="submission" date="2014-05" db="EMBL/GenBank/DDBJ databases">
        <title>Draft genome sequence of Halobacillus karajensis HK-03.</title>
        <authorList>
            <person name="Khelaifia S."/>
            <person name="Croce O."/>
            <person name="Lagier J.C."/>
            <person name="Raoult D."/>
        </authorList>
    </citation>
    <scope>NUCLEOTIDE SEQUENCE [LARGE SCALE GENOMIC DNA]</scope>
    <source>
        <strain evidence="1 2">HD-03</strain>
    </source>
</reference>
<comment type="caution">
    <text evidence="1">The sequence shown here is derived from an EMBL/GenBank/DDBJ whole genome shotgun (WGS) entry which is preliminary data.</text>
</comment>
<gene>
    <name evidence="1" type="ORF">BN983_03645</name>
</gene>
<accession>A0A024PA85</accession>
<dbReference type="AlphaFoldDB" id="A0A024PA85"/>
<dbReference type="EMBL" id="CCDI010000004">
    <property type="protein sequence ID" value="CDQ25327.1"/>
    <property type="molecule type" value="Genomic_DNA"/>
</dbReference>
<protein>
    <submittedName>
        <fullName evidence="1">Uncharacterized protein</fullName>
    </submittedName>
</protein>